<feature type="compositionally biased region" description="Polar residues" evidence="1">
    <location>
        <begin position="30"/>
        <end position="44"/>
    </location>
</feature>
<sequence>MPWKDDAESRLRNDECTTGAGRRGGVFGSPSPSQSNAPSRLCASRQSDVAETTAVLAVSGTTGDNRGLSLHAWECMDGEGGKRCSFQQLPVRVLGAPKGQLLRWGRPMVCTAHINAMALFSGERLVVMAARLRPVASGGRRTGPTNELQLFFCCTLAMPENIVDACLSALHLIVAFGDKAQCWSLGALVHSRKAVPSMKASKGEHKDIGNEENVAIPSTTTCIQRQGHDLQVGLAVLSLQMAGPKAAVLLDNRGGLYALILSRFGPDGLPAMDISRLRLPVSLDAFSLLPPEEGNKSGELAGWQILACSSGSIIHVICIVDRVSQDIGAAVQRTMVLPKEVLTMCSLAPGSFFVAHAQELCHYALQPSLDGIGTFS</sequence>
<comment type="caution">
    <text evidence="2">The sequence shown here is derived from an EMBL/GenBank/DDBJ whole genome shotgun (WGS) entry which is preliminary data.</text>
</comment>
<proteinExistence type="predicted"/>
<feature type="region of interest" description="Disordered" evidence="1">
    <location>
        <begin position="1"/>
        <end position="44"/>
    </location>
</feature>
<protein>
    <submittedName>
        <fullName evidence="2">Uncharacterized protein</fullName>
    </submittedName>
</protein>
<gene>
    <name evidence="2" type="ORF">OSTQU699_LOCUS4368</name>
</gene>
<dbReference type="EMBL" id="CAJHUC010000938">
    <property type="protein sequence ID" value="CAD7699009.1"/>
    <property type="molecule type" value="Genomic_DNA"/>
</dbReference>
<evidence type="ECO:0000313" key="3">
    <source>
        <dbReference type="Proteomes" id="UP000708148"/>
    </source>
</evidence>
<accession>A0A8S1IVQ8</accession>
<dbReference type="AlphaFoldDB" id="A0A8S1IVQ8"/>
<keyword evidence="3" id="KW-1185">Reference proteome</keyword>
<feature type="compositionally biased region" description="Basic and acidic residues" evidence="1">
    <location>
        <begin position="1"/>
        <end position="15"/>
    </location>
</feature>
<evidence type="ECO:0000256" key="1">
    <source>
        <dbReference type="SAM" id="MobiDB-lite"/>
    </source>
</evidence>
<dbReference type="Proteomes" id="UP000708148">
    <property type="component" value="Unassembled WGS sequence"/>
</dbReference>
<evidence type="ECO:0000313" key="2">
    <source>
        <dbReference type="EMBL" id="CAD7699009.1"/>
    </source>
</evidence>
<reference evidence="2" key="1">
    <citation type="submission" date="2020-12" db="EMBL/GenBank/DDBJ databases">
        <authorList>
            <person name="Iha C."/>
        </authorList>
    </citation>
    <scope>NUCLEOTIDE SEQUENCE</scope>
</reference>
<organism evidence="2 3">
    <name type="scientific">Ostreobium quekettii</name>
    <dbReference type="NCBI Taxonomy" id="121088"/>
    <lineage>
        <taxon>Eukaryota</taxon>
        <taxon>Viridiplantae</taxon>
        <taxon>Chlorophyta</taxon>
        <taxon>core chlorophytes</taxon>
        <taxon>Ulvophyceae</taxon>
        <taxon>TCBD clade</taxon>
        <taxon>Bryopsidales</taxon>
        <taxon>Ostreobineae</taxon>
        <taxon>Ostreobiaceae</taxon>
        <taxon>Ostreobium</taxon>
    </lineage>
</organism>
<name>A0A8S1IVQ8_9CHLO</name>